<dbReference type="AlphaFoldDB" id="A0A1N5V9S1"/>
<dbReference type="KEGG" id="cdiv:CPM_1278"/>
<dbReference type="OrthoDB" id="52587at2157"/>
<gene>
    <name evidence="2" type="ORF">CPM_1278</name>
    <name evidence="1" type="ORF">CSP5_1279</name>
</gene>
<sequence length="52" mass="6057">MQELICNIEFLQEGDEFQAKLRTEIGGLMEYSGLTFEEVLNQVIIELEEEFS</sequence>
<keyword evidence="3" id="KW-1185">Reference proteome</keyword>
<accession>A0A1N5V9S1</accession>
<dbReference type="Proteomes" id="UP000195607">
    <property type="component" value="Chromosome I"/>
</dbReference>
<reference evidence="3" key="3">
    <citation type="submission" date="2016-06" db="EMBL/GenBank/DDBJ databases">
        <authorList>
            <person name="Toshchakov V.S."/>
        </authorList>
    </citation>
    <scope>NUCLEOTIDE SEQUENCE [LARGE SCALE GENOMIC DNA]</scope>
    <source>
        <strain>PM4 (JCM 30641</strain>
        <strain evidence="3">\VKM B-2940)</strain>
    </source>
</reference>
<evidence type="ECO:0000313" key="2">
    <source>
        <dbReference type="EMBL" id="SJK85079.1"/>
    </source>
</evidence>
<dbReference type="EMBL" id="LT719092">
    <property type="protein sequence ID" value="SJK85079.1"/>
    <property type="molecule type" value="Genomic_DNA"/>
</dbReference>
<dbReference type="EMBL" id="LT671858">
    <property type="protein sequence ID" value="SIM69329.1"/>
    <property type="molecule type" value="Genomic_DNA"/>
</dbReference>
<dbReference type="GeneID" id="55589082"/>
<evidence type="ECO:0000313" key="1">
    <source>
        <dbReference type="EMBL" id="SIM69329.1"/>
    </source>
</evidence>
<reference evidence="1 4" key="1">
    <citation type="submission" date="2016-04" db="EMBL/GenBank/DDBJ databases">
        <authorList>
            <person name="Evans L.H."/>
            <person name="Alamgir A."/>
            <person name="Owens N."/>
            <person name="Weber N.D."/>
            <person name="Virtaneva K."/>
            <person name="Barbian K."/>
            <person name="Babar A."/>
            <person name="Rosenke K."/>
        </authorList>
    </citation>
    <scope>NUCLEOTIDE SEQUENCE [LARGE SCALE GENOMIC DNA]</scope>
    <source>
        <strain evidence="1">S5</strain>
        <strain evidence="4">S5(T) (JCM 30642 \VKM B-2941)</strain>
    </source>
</reference>
<protein>
    <submittedName>
        <fullName evidence="1">Uncharacterized protein</fullName>
    </submittedName>
</protein>
<name>A0A1N5V9S1_9ARCH</name>
<dbReference type="STRING" id="1673428.CPM_1278"/>
<dbReference type="RefSeq" id="WP_021789007.1">
    <property type="nucleotide sequence ID" value="NZ_LT671858.1"/>
</dbReference>
<proteinExistence type="predicted"/>
<evidence type="ECO:0000313" key="4">
    <source>
        <dbReference type="Proteomes" id="UP000195607"/>
    </source>
</evidence>
<reference evidence="2" key="2">
    <citation type="submission" date="2016-06" db="EMBL/GenBank/DDBJ databases">
        <authorList>
            <person name="Olsen C.W."/>
            <person name="Carey S."/>
            <person name="Hinshaw L."/>
            <person name="Karasin A.I."/>
        </authorList>
    </citation>
    <scope>NUCLEOTIDE SEQUENCE [LARGE SCALE GENOMIC DNA]</scope>
    <source>
        <strain evidence="2">PM4</strain>
    </source>
</reference>
<dbReference type="Proteomes" id="UP000187822">
    <property type="component" value="Chromosome I"/>
</dbReference>
<organism evidence="1 4">
    <name type="scientific">Cuniculiplasma divulgatum</name>
    <dbReference type="NCBI Taxonomy" id="1673428"/>
    <lineage>
        <taxon>Archaea</taxon>
        <taxon>Methanobacteriati</taxon>
        <taxon>Thermoplasmatota</taxon>
        <taxon>Thermoplasmata</taxon>
        <taxon>Thermoplasmatales</taxon>
        <taxon>Cuniculiplasmataceae</taxon>
        <taxon>Cuniculiplasma</taxon>
    </lineage>
</organism>
<evidence type="ECO:0000313" key="3">
    <source>
        <dbReference type="Proteomes" id="UP000187822"/>
    </source>
</evidence>